<protein>
    <submittedName>
        <fullName evidence="2">Uncharacterized protein</fullName>
    </submittedName>
</protein>
<dbReference type="Proteomes" id="UP001224775">
    <property type="component" value="Unassembled WGS sequence"/>
</dbReference>
<feature type="region of interest" description="Disordered" evidence="1">
    <location>
        <begin position="146"/>
        <end position="168"/>
    </location>
</feature>
<reference evidence="2" key="1">
    <citation type="submission" date="2023-06" db="EMBL/GenBank/DDBJ databases">
        <title>Survivors Of The Sea: Transcriptome response of Skeletonema marinoi to long-term dormancy.</title>
        <authorList>
            <person name="Pinder M.I.M."/>
            <person name="Kourtchenko O."/>
            <person name="Robertson E.K."/>
            <person name="Larsson T."/>
            <person name="Maumus F."/>
            <person name="Osuna-Cruz C.M."/>
            <person name="Vancaester E."/>
            <person name="Stenow R."/>
            <person name="Vandepoele K."/>
            <person name="Ploug H."/>
            <person name="Bruchert V."/>
            <person name="Godhe A."/>
            <person name="Topel M."/>
        </authorList>
    </citation>
    <scope>NUCLEOTIDE SEQUENCE</scope>
    <source>
        <strain evidence="2">R05AC</strain>
    </source>
</reference>
<comment type="caution">
    <text evidence="2">The sequence shown here is derived from an EMBL/GenBank/DDBJ whole genome shotgun (WGS) entry which is preliminary data.</text>
</comment>
<dbReference type="AlphaFoldDB" id="A0AAD9DG45"/>
<evidence type="ECO:0000313" key="3">
    <source>
        <dbReference type="Proteomes" id="UP001224775"/>
    </source>
</evidence>
<dbReference type="PANTHER" id="PTHR35378">
    <property type="entry name" value="UNNAMED PRODUCT"/>
    <property type="match status" value="1"/>
</dbReference>
<dbReference type="PANTHER" id="PTHR35378:SF1">
    <property type="entry name" value="C2H2-TYPE DOMAIN-CONTAINING PROTEIN"/>
    <property type="match status" value="1"/>
</dbReference>
<name>A0AAD9DG45_9STRA</name>
<evidence type="ECO:0000256" key="1">
    <source>
        <dbReference type="SAM" id="MobiDB-lite"/>
    </source>
</evidence>
<organism evidence="2 3">
    <name type="scientific">Skeletonema marinoi</name>
    <dbReference type="NCBI Taxonomy" id="267567"/>
    <lineage>
        <taxon>Eukaryota</taxon>
        <taxon>Sar</taxon>
        <taxon>Stramenopiles</taxon>
        <taxon>Ochrophyta</taxon>
        <taxon>Bacillariophyta</taxon>
        <taxon>Coscinodiscophyceae</taxon>
        <taxon>Thalassiosirophycidae</taxon>
        <taxon>Thalassiosirales</taxon>
        <taxon>Skeletonemataceae</taxon>
        <taxon>Skeletonema</taxon>
        <taxon>Skeletonema marinoi-dohrnii complex</taxon>
    </lineage>
</organism>
<keyword evidence="3" id="KW-1185">Reference proteome</keyword>
<evidence type="ECO:0000313" key="2">
    <source>
        <dbReference type="EMBL" id="KAK1745902.1"/>
    </source>
</evidence>
<sequence length="168" mass="18855">MGKPKNNKKKSAKKSSDQGDLLYVNPSRIRYQHSRIRPTFSGCGRNVMDTLEEIRRGDLNPYDLPVIQVLIGPDANDGKGPWYFSLNNRRLWVFKQSLKEGLLDNDKYNNTIPVRVRMPKSAAEAERYSVDNCALEAKFMGKAKTAVDKSAEEDATAADNTIDSKTDG</sequence>
<gene>
    <name evidence="2" type="ORF">QTG54_003826</name>
</gene>
<dbReference type="EMBL" id="JATAAI010000005">
    <property type="protein sequence ID" value="KAK1745902.1"/>
    <property type="molecule type" value="Genomic_DNA"/>
</dbReference>
<accession>A0AAD9DG45</accession>
<proteinExistence type="predicted"/>